<organism evidence="1 2">
    <name type="scientific">Mycobacterium phage Chris</name>
    <dbReference type="NCBI Taxonomy" id="2725626"/>
    <lineage>
        <taxon>Viruses</taxon>
        <taxon>Duplodnaviria</taxon>
        <taxon>Heunggongvirae</taxon>
        <taxon>Uroviricota</taxon>
        <taxon>Caudoviricetes</taxon>
        <taxon>Weiservirinae</taxon>
        <taxon>Anayavirus</taxon>
        <taxon>Anayavirus chris</taxon>
    </lineage>
</organism>
<sequence length="171" mass="18851">MLPPLPPLPDVPDYEPGTHTIADAMHDIAELLQYPVDSRGRRYDVRYLLPVLAFHLAQAGCVVDPGRAVIKKRRLPLTPGVVEDAVEWVSVDAPDSIEDELHGATLDDLPLLSEAARAEFIRRATGKPLAEEPADVDLDARTAWHTQTSIVFDDDDDECKCSGLGACYMHR</sequence>
<proteinExistence type="predicted"/>
<dbReference type="GeneID" id="60324374"/>
<dbReference type="InterPro" id="IPR021226">
    <property type="entry name" value="Phage_gene29"/>
</dbReference>
<name>A0A6M3SWS3_9CAUD</name>
<gene>
    <name evidence="1" type="primary">23</name>
    <name evidence="1" type="ORF">SEA_CHRIS_23</name>
</gene>
<dbReference type="RefSeq" id="YP_009952911.1">
    <property type="nucleotide sequence ID" value="NC_051617.1"/>
</dbReference>
<reference evidence="1 2" key="1">
    <citation type="submission" date="2020-04" db="EMBL/GenBank/DDBJ databases">
        <authorList>
            <person name="Davenport L."/>
            <person name="Mcconahy L."/>
            <person name="Chen A."/>
            <person name="Cottrell A."/>
            <person name="Drouin R."/>
            <person name="Erdman M."/>
            <person name="Goranson S."/>
            <person name="Harrington A."/>
            <person name="Hecht A."/>
            <person name="Ramos M."/>
            <person name="Schutt J."/>
            <person name="Hayes S.G."/>
            <person name="Haydock J."/>
            <person name="Ettinger A.-S.H."/>
            <person name="Anders K.R."/>
            <person name="Garlena R.A."/>
            <person name="Russell D.A."/>
            <person name="Pope W.H."/>
            <person name="Jacobs-Sera D."/>
            <person name="Hatfull G.F."/>
        </authorList>
    </citation>
    <scope>NUCLEOTIDE SEQUENCE [LARGE SCALE GENOMIC DNA]</scope>
</reference>
<keyword evidence="2" id="KW-1185">Reference proteome</keyword>
<dbReference type="EMBL" id="MT310860">
    <property type="protein sequence ID" value="QJD50425.1"/>
    <property type="molecule type" value="Genomic_DNA"/>
</dbReference>
<dbReference type="Proteomes" id="UP000501603">
    <property type="component" value="Segment"/>
</dbReference>
<accession>A0A6M3SWS3</accession>
<dbReference type="Pfam" id="PF10910">
    <property type="entry name" value="Phage_gene29"/>
    <property type="match status" value="1"/>
</dbReference>
<evidence type="ECO:0000313" key="1">
    <source>
        <dbReference type="EMBL" id="QJD50425.1"/>
    </source>
</evidence>
<protein>
    <submittedName>
        <fullName evidence="1">Minor tail protein</fullName>
    </submittedName>
</protein>
<dbReference type="KEGG" id="vg:60324374"/>
<evidence type="ECO:0000313" key="2">
    <source>
        <dbReference type="Proteomes" id="UP000501603"/>
    </source>
</evidence>